<accession>A0A059W9L0</accession>
<dbReference type="RefSeq" id="WP_016572938.1">
    <property type="nucleotide sequence ID" value="NZ_BHXC01000006.1"/>
</dbReference>
<sequence length="68" mass="7258">MRAIIGFIVMVQGGLGLAGLFFADGPWGVLRHWVELPWPAYGALFVAGAALMVWGESDRKRKEAGAAA</sequence>
<dbReference type="EMBL" id="BHXC01000006">
    <property type="protein sequence ID" value="GCB92017.1"/>
    <property type="molecule type" value="Genomic_DNA"/>
</dbReference>
<comment type="caution">
    <text evidence="1">The sequence shown here is derived from an EMBL/GenBank/DDBJ whole genome shotgun (WGS) entry which is preliminary data.</text>
</comment>
<dbReference type="AlphaFoldDB" id="A0A059W9L0"/>
<evidence type="ECO:0000313" key="2">
    <source>
        <dbReference type="Proteomes" id="UP000288351"/>
    </source>
</evidence>
<proteinExistence type="predicted"/>
<gene>
    <name evidence="1" type="ORF">SALB_04764</name>
</gene>
<dbReference type="eggNOG" id="ENOG5031XB7">
    <property type="taxonomic scope" value="Bacteria"/>
</dbReference>
<organism evidence="1 2">
    <name type="scientific">Streptomyces noursei</name>
    <name type="common">Streptomyces albulus</name>
    <dbReference type="NCBI Taxonomy" id="1971"/>
    <lineage>
        <taxon>Bacteria</taxon>
        <taxon>Bacillati</taxon>
        <taxon>Actinomycetota</taxon>
        <taxon>Actinomycetes</taxon>
        <taxon>Kitasatosporales</taxon>
        <taxon>Streptomycetaceae</taxon>
        <taxon>Streptomyces</taxon>
    </lineage>
</organism>
<reference evidence="1 2" key="1">
    <citation type="journal article" date="2019" name="Microbiol. Resour. Announc.">
        <title>Draft Genome Sequence of the Most Traditional epsilon-Poly-l-Lysine Producer, Streptomyces albulus NBRC14147.</title>
        <authorList>
            <person name="Yamanaka K."/>
            <person name="Hamano Y."/>
        </authorList>
    </citation>
    <scope>NUCLEOTIDE SEQUENCE [LARGE SCALE GENOMIC DNA]</scope>
    <source>
        <strain evidence="1 2">NBRC 14147</strain>
    </source>
</reference>
<dbReference type="STRING" id="68570.DC74_3955"/>
<dbReference type="Proteomes" id="UP000288351">
    <property type="component" value="Unassembled WGS sequence"/>
</dbReference>
<name>A0A059W9L0_STRNR</name>
<evidence type="ECO:0000313" key="1">
    <source>
        <dbReference type="EMBL" id="GCB92017.1"/>
    </source>
</evidence>
<protein>
    <submittedName>
        <fullName evidence="1">Uncharacterized protein</fullName>
    </submittedName>
</protein>